<dbReference type="SMART" id="SM00801">
    <property type="entry name" value="dDENN"/>
    <property type="match status" value="1"/>
</dbReference>
<dbReference type="SMART" id="SM00799">
    <property type="entry name" value="DENN"/>
    <property type="match status" value="1"/>
</dbReference>
<dbReference type="OrthoDB" id="6019893at2759"/>
<feature type="compositionally biased region" description="Polar residues" evidence="3">
    <location>
        <begin position="157"/>
        <end position="166"/>
    </location>
</feature>
<evidence type="ECO:0000256" key="3">
    <source>
        <dbReference type="SAM" id="MobiDB-lite"/>
    </source>
</evidence>
<dbReference type="PROSITE" id="PS50081">
    <property type="entry name" value="ZF_DAG_PE_2"/>
    <property type="match status" value="1"/>
</dbReference>
<dbReference type="AlphaFoldDB" id="A0A6A6H8S8"/>
<protein>
    <submittedName>
        <fullName evidence="6">DENN-domain-containing protein</fullName>
    </submittedName>
</protein>
<evidence type="ECO:0000313" key="6">
    <source>
        <dbReference type="EMBL" id="KAF2233903.1"/>
    </source>
</evidence>
<dbReference type="Gene3D" id="3.40.50.11500">
    <property type="match status" value="1"/>
</dbReference>
<feature type="domain" description="Phorbol-ester/DAG-type" evidence="4">
    <location>
        <begin position="893"/>
        <end position="940"/>
    </location>
</feature>
<dbReference type="SUPFAM" id="SSF57889">
    <property type="entry name" value="Cysteine-rich domain"/>
    <property type="match status" value="1"/>
</dbReference>
<keyword evidence="1" id="KW-0479">Metal-binding</keyword>
<dbReference type="PANTHER" id="PTHR12296:SF21">
    <property type="entry name" value="DENN DOMAIN-CONTAINING PROTEIN 3"/>
    <property type="match status" value="1"/>
</dbReference>
<reference evidence="6" key="1">
    <citation type="journal article" date="2020" name="Stud. Mycol.">
        <title>101 Dothideomycetes genomes: a test case for predicting lifestyles and emergence of pathogens.</title>
        <authorList>
            <person name="Haridas S."/>
            <person name="Albert R."/>
            <person name="Binder M."/>
            <person name="Bloem J."/>
            <person name="Labutti K."/>
            <person name="Salamov A."/>
            <person name="Andreopoulos B."/>
            <person name="Baker S."/>
            <person name="Barry K."/>
            <person name="Bills G."/>
            <person name="Bluhm B."/>
            <person name="Cannon C."/>
            <person name="Castanera R."/>
            <person name="Culley D."/>
            <person name="Daum C."/>
            <person name="Ezra D."/>
            <person name="Gonzalez J."/>
            <person name="Henrissat B."/>
            <person name="Kuo A."/>
            <person name="Liang C."/>
            <person name="Lipzen A."/>
            <person name="Lutzoni F."/>
            <person name="Magnuson J."/>
            <person name="Mondo S."/>
            <person name="Nolan M."/>
            <person name="Ohm R."/>
            <person name="Pangilinan J."/>
            <person name="Park H.-J."/>
            <person name="Ramirez L."/>
            <person name="Alfaro M."/>
            <person name="Sun H."/>
            <person name="Tritt A."/>
            <person name="Yoshinaga Y."/>
            <person name="Zwiers L.-H."/>
            <person name="Turgeon B."/>
            <person name="Goodwin S."/>
            <person name="Spatafora J."/>
            <person name="Crous P."/>
            <person name="Grigoriev I."/>
        </authorList>
    </citation>
    <scope>NUCLEOTIDE SEQUENCE</scope>
    <source>
        <strain evidence="6">Tuck. ex Michener</strain>
    </source>
</reference>
<feature type="compositionally biased region" description="Low complexity" evidence="3">
    <location>
        <begin position="729"/>
        <end position="739"/>
    </location>
</feature>
<keyword evidence="7" id="KW-1185">Reference proteome</keyword>
<evidence type="ECO:0000259" key="4">
    <source>
        <dbReference type="PROSITE" id="PS50081"/>
    </source>
</evidence>
<feature type="compositionally biased region" description="Acidic residues" evidence="3">
    <location>
        <begin position="48"/>
        <end position="59"/>
    </location>
</feature>
<dbReference type="Proteomes" id="UP000800092">
    <property type="component" value="Unassembled WGS sequence"/>
</dbReference>
<dbReference type="GO" id="GO:0046872">
    <property type="term" value="F:metal ion binding"/>
    <property type="evidence" value="ECO:0007669"/>
    <property type="project" value="UniProtKB-KW"/>
</dbReference>
<dbReference type="Gene3D" id="3.30.450.200">
    <property type="match status" value="1"/>
</dbReference>
<dbReference type="PANTHER" id="PTHR12296">
    <property type="entry name" value="DENN DOMAIN-CONTAINING PROTEIN 4"/>
    <property type="match status" value="1"/>
</dbReference>
<dbReference type="InterPro" id="IPR037516">
    <property type="entry name" value="Tripartite_DENN"/>
</dbReference>
<proteinExistence type="predicted"/>
<organism evidence="6 7">
    <name type="scientific">Viridothelium virens</name>
    <name type="common">Speckled blister lichen</name>
    <name type="synonym">Trypethelium virens</name>
    <dbReference type="NCBI Taxonomy" id="1048519"/>
    <lineage>
        <taxon>Eukaryota</taxon>
        <taxon>Fungi</taxon>
        <taxon>Dikarya</taxon>
        <taxon>Ascomycota</taxon>
        <taxon>Pezizomycotina</taxon>
        <taxon>Dothideomycetes</taxon>
        <taxon>Dothideomycetes incertae sedis</taxon>
        <taxon>Trypetheliales</taxon>
        <taxon>Trypetheliaceae</taxon>
        <taxon>Viridothelium</taxon>
    </lineage>
</organism>
<gene>
    <name evidence="6" type="ORF">EV356DRAFT_515823</name>
</gene>
<dbReference type="Pfam" id="PF02141">
    <property type="entry name" value="DENN"/>
    <property type="match status" value="1"/>
</dbReference>
<dbReference type="EMBL" id="ML991802">
    <property type="protein sequence ID" value="KAF2233903.1"/>
    <property type="molecule type" value="Genomic_DNA"/>
</dbReference>
<dbReference type="Pfam" id="PF03456">
    <property type="entry name" value="uDENN"/>
    <property type="match status" value="1"/>
</dbReference>
<dbReference type="CDD" id="cd00029">
    <property type="entry name" value="C1"/>
    <property type="match status" value="1"/>
</dbReference>
<evidence type="ECO:0000256" key="2">
    <source>
        <dbReference type="ARBA" id="ARBA00022833"/>
    </source>
</evidence>
<dbReference type="InterPro" id="IPR005112">
    <property type="entry name" value="dDENN_dom"/>
</dbReference>
<feature type="region of interest" description="Disordered" evidence="3">
    <location>
        <begin position="721"/>
        <end position="767"/>
    </location>
</feature>
<dbReference type="InterPro" id="IPR005113">
    <property type="entry name" value="uDENN_dom"/>
</dbReference>
<dbReference type="GO" id="GO:0032483">
    <property type="term" value="P:regulation of Rab protein signal transduction"/>
    <property type="evidence" value="ECO:0007669"/>
    <property type="project" value="TreeGrafter"/>
</dbReference>
<evidence type="ECO:0000259" key="5">
    <source>
        <dbReference type="PROSITE" id="PS50211"/>
    </source>
</evidence>
<dbReference type="SMART" id="SM00800">
    <property type="entry name" value="uDENN"/>
    <property type="match status" value="1"/>
</dbReference>
<keyword evidence="2" id="KW-0862">Zinc</keyword>
<dbReference type="GO" id="GO:0031410">
    <property type="term" value="C:cytoplasmic vesicle"/>
    <property type="evidence" value="ECO:0007669"/>
    <property type="project" value="TreeGrafter"/>
</dbReference>
<dbReference type="Pfam" id="PF03455">
    <property type="entry name" value="dDENN"/>
    <property type="match status" value="1"/>
</dbReference>
<dbReference type="PROSITE" id="PS50211">
    <property type="entry name" value="DENN"/>
    <property type="match status" value="1"/>
</dbReference>
<feature type="region of interest" description="Disordered" evidence="3">
    <location>
        <begin position="31"/>
        <end position="115"/>
    </location>
</feature>
<feature type="compositionally biased region" description="Polar residues" evidence="3">
    <location>
        <begin position="197"/>
        <end position="215"/>
    </location>
</feature>
<feature type="region of interest" description="Disordered" evidence="3">
    <location>
        <begin position="156"/>
        <end position="240"/>
    </location>
</feature>
<name>A0A6A6H8S8_VIRVR</name>
<feature type="compositionally biased region" description="Polar residues" evidence="3">
    <location>
        <begin position="105"/>
        <end position="115"/>
    </location>
</feature>
<evidence type="ECO:0000313" key="7">
    <source>
        <dbReference type="Proteomes" id="UP000800092"/>
    </source>
</evidence>
<dbReference type="InterPro" id="IPR002219">
    <property type="entry name" value="PKC_DAG/PE"/>
</dbReference>
<dbReference type="InterPro" id="IPR043153">
    <property type="entry name" value="DENN_C"/>
</dbReference>
<dbReference type="InterPro" id="IPR001194">
    <property type="entry name" value="cDENN_dom"/>
</dbReference>
<accession>A0A6A6H8S8</accession>
<evidence type="ECO:0000256" key="1">
    <source>
        <dbReference type="ARBA" id="ARBA00022723"/>
    </source>
</evidence>
<dbReference type="InterPro" id="IPR046349">
    <property type="entry name" value="C1-like_sf"/>
</dbReference>
<dbReference type="InterPro" id="IPR051696">
    <property type="entry name" value="DENN_Domain_GEFs"/>
</dbReference>
<feature type="domain" description="UDENN" evidence="5">
    <location>
        <begin position="232"/>
        <end position="1024"/>
    </location>
</feature>
<sequence>MASIAPAADASSVPLADYFFISGIESTQVLEDRQPPNASVAAVPTEATIEEDTALETEDDPRPATPKSPKESTPKRNSRNRYSFEARKSIGSVIGTEGNRRDSRGTASNRSSVTIKAVQTPQTPQAGGALLNDADFDEALRKFASDRESFVEEIQFSAGTLQQTSKPRPRPKTVRITNTEDSGGLKGGVGSLKRRLSTMNSMKRQPSVARQSSIRTSKRMSGYNSVIPAPQPFQPTPDMHPLKRRYEPCLLDRYPPKNMVEELQRRNAFPDYVPMFAFPNDVSVVSADERPASTWHGFAMTNQDNSKLHGICLIVWLPLNPQAAEELENRCEQWRKANMSKEERELASSLGERLAAERAKLSRLLAELPSVRSGSDEREALEDEISGVEEKIGLMADMLKPVRHGAASKIDGLTDGETGLWIPRAYGVLGRHASLTGFWKEWLKAVVVPMTNGAVLRVPPSSPKVGMWQPLERYVVNLCAEAPSPISSITSVELLIRELRMYARKEAVNEIPGSRNTDLYALFRCLTIPNIVTLLEYVLAESRIIFYSSHTSMLHLASAAITHLIYPFKWAGVFIPVLPARLLQAVEAPCPYIVGIEKRYDNIELPEDDFVLVDLDEDVIESTAQPIPLPKAQRRKLTSLLQLAAPHHNRYGVGVGPPAYAEAAFPSDSFSSENQQVFSASPLPSTLAAYVSQNSSTFGENMSTPPSRPLIFNAFLQSRTLNSSGNDRPSTSTGSTNKPSSPPSPKGSPVSQSFPAFPSTPISRTDSGYDLKASLREKRSGQFDSSSKRSSSVWSPCCGRLLLINMTNHRNPQQFHFDRAPTLRRPSQAGNPPGISPLASSAYANMGSSHHVRAQSNYAPSIYAQSTLAASTIMPGVLMQTVRDTETTKWSEGHCMVWRARDEKATCAVCDEKADEGIYRCTGCRISAHGRCLPHICLVCPTAFKPDQIRAAFVRCFASLLYTYRKYLCHPTGQQKRSGLLYSFNMDGFLRSMPYEQQDYMKMLQQTQALNEFIHERETKRGDDPTIRLFDEIILSKKNRGRTGMFSKSSTSFLTDTSDHLWRSAVATPPNARVPGDYRQIVSRIPAKLDPALIKEPRVIQGVPRMRQAGARRKPIPSMLNPGFGKVAGGAMGR</sequence>